<gene>
    <name evidence="1" type="ORF">N0D28_03730</name>
</gene>
<keyword evidence="2" id="KW-1185">Reference proteome</keyword>
<sequence>MKWLLLLAAYLLGLLVFRQCCDLLTFEQAIAVSVLQAVLMLAVVCAFFKPHSTEVDHEIE</sequence>
<protein>
    <submittedName>
        <fullName evidence="1">Uncharacterized protein</fullName>
    </submittedName>
</protein>
<proteinExistence type="predicted"/>
<accession>A0ABY5YJ16</accession>
<dbReference type="Proteomes" id="UP001060261">
    <property type="component" value="Chromosome"/>
</dbReference>
<evidence type="ECO:0000313" key="2">
    <source>
        <dbReference type="Proteomes" id="UP001060261"/>
    </source>
</evidence>
<evidence type="ECO:0000313" key="1">
    <source>
        <dbReference type="EMBL" id="UWX64783.1"/>
    </source>
</evidence>
<name>A0ABY5YJ16_9DEIO</name>
<dbReference type="EMBL" id="CP104213">
    <property type="protein sequence ID" value="UWX64783.1"/>
    <property type="molecule type" value="Genomic_DNA"/>
</dbReference>
<reference evidence="1" key="1">
    <citation type="submission" date="2022-09" db="EMBL/GenBank/DDBJ databases">
        <title>genome sequence of Deinococcus rubellus.</title>
        <authorList>
            <person name="Srinivasan S."/>
        </authorList>
    </citation>
    <scope>NUCLEOTIDE SEQUENCE</scope>
    <source>
        <strain evidence="1">Ant6</strain>
    </source>
</reference>
<organism evidence="1 2">
    <name type="scientific">Deinococcus rubellus</name>
    <dbReference type="NCBI Taxonomy" id="1889240"/>
    <lineage>
        <taxon>Bacteria</taxon>
        <taxon>Thermotogati</taxon>
        <taxon>Deinococcota</taxon>
        <taxon>Deinococci</taxon>
        <taxon>Deinococcales</taxon>
        <taxon>Deinococcaceae</taxon>
        <taxon>Deinococcus</taxon>
    </lineage>
</organism>
<dbReference type="RefSeq" id="WP_260561044.1">
    <property type="nucleotide sequence ID" value="NZ_BAABEC010000009.1"/>
</dbReference>